<keyword evidence="13" id="KW-0067">ATP-binding</keyword>
<keyword evidence="11" id="KW-0547">Nucleotide-binding</keyword>
<evidence type="ECO:0000256" key="19">
    <source>
        <dbReference type="SAM" id="Coils"/>
    </source>
</evidence>
<keyword evidence="16" id="KW-0411">Iron-sulfur</keyword>
<dbReference type="InterPro" id="IPR004358">
    <property type="entry name" value="Sig_transdc_His_kin-like_C"/>
</dbReference>
<evidence type="ECO:0000256" key="9">
    <source>
        <dbReference type="ARBA" id="ARBA00022679"/>
    </source>
</evidence>
<keyword evidence="10" id="KW-0479">Metal-binding</keyword>
<keyword evidence="15" id="KW-0902">Two-component regulatory system</keyword>
<evidence type="ECO:0000256" key="1">
    <source>
        <dbReference type="ARBA" id="ARBA00000085"/>
    </source>
</evidence>
<dbReference type="GO" id="GO:0016020">
    <property type="term" value="C:membrane"/>
    <property type="evidence" value="ECO:0007669"/>
    <property type="project" value="InterPro"/>
</dbReference>
<feature type="transmembrane region" description="Helical" evidence="20">
    <location>
        <begin position="39"/>
        <end position="57"/>
    </location>
</feature>
<keyword evidence="6" id="KW-0004">4Fe-4S</keyword>
<evidence type="ECO:0000256" key="7">
    <source>
        <dbReference type="ARBA" id="ARBA00022490"/>
    </source>
</evidence>
<evidence type="ECO:0000256" key="13">
    <source>
        <dbReference type="ARBA" id="ARBA00022840"/>
    </source>
</evidence>
<evidence type="ECO:0000256" key="6">
    <source>
        <dbReference type="ARBA" id="ARBA00022485"/>
    </source>
</evidence>
<dbReference type="PRINTS" id="PR00344">
    <property type="entry name" value="BCTRLSENSOR"/>
</dbReference>
<dbReference type="InterPro" id="IPR050482">
    <property type="entry name" value="Sensor_HK_TwoCompSys"/>
</dbReference>
<evidence type="ECO:0000256" key="5">
    <source>
        <dbReference type="ARBA" id="ARBA00017322"/>
    </source>
</evidence>
<dbReference type="GO" id="GO:0051539">
    <property type="term" value="F:4 iron, 4 sulfur cluster binding"/>
    <property type="evidence" value="ECO:0007669"/>
    <property type="project" value="UniProtKB-KW"/>
</dbReference>
<evidence type="ECO:0000259" key="21">
    <source>
        <dbReference type="PROSITE" id="PS50109"/>
    </source>
</evidence>
<name>A0A366IN40_9MICO</name>
<dbReference type="GO" id="GO:0046872">
    <property type="term" value="F:metal ion binding"/>
    <property type="evidence" value="ECO:0007669"/>
    <property type="project" value="UniProtKB-KW"/>
</dbReference>
<dbReference type="SUPFAM" id="SSF55874">
    <property type="entry name" value="ATPase domain of HSP90 chaperone/DNA topoisomerase II/histidine kinase"/>
    <property type="match status" value="1"/>
</dbReference>
<evidence type="ECO:0000256" key="12">
    <source>
        <dbReference type="ARBA" id="ARBA00022777"/>
    </source>
</evidence>
<evidence type="ECO:0000256" key="15">
    <source>
        <dbReference type="ARBA" id="ARBA00023012"/>
    </source>
</evidence>
<keyword evidence="23" id="KW-1185">Reference proteome</keyword>
<dbReference type="PIRSF" id="PIRSF037434">
    <property type="entry name" value="STHK_ChrS"/>
    <property type="match status" value="1"/>
</dbReference>
<keyword evidence="20" id="KW-1133">Transmembrane helix</keyword>
<keyword evidence="9" id="KW-0808">Transferase</keyword>
<dbReference type="GO" id="GO:0005737">
    <property type="term" value="C:cytoplasm"/>
    <property type="evidence" value="ECO:0007669"/>
    <property type="project" value="UniProtKB-SubCell"/>
</dbReference>
<dbReference type="InterPro" id="IPR005467">
    <property type="entry name" value="His_kinase_dom"/>
</dbReference>
<dbReference type="EMBL" id="QNSB01000003">
    <property type="protein sequence ID" value="RBP72759.1"/>
    <property type="molecule type" value="Genomic_DNA"/>
</dbReference>
<evidence type="ECO:0000256" key="2">
    <source>
        <dbReference type="ARBA" id="ARBA00001966"/>
    </source>
</evidence>
<accession>A0A366IN40</accession>
<evidence type="ECO:0000256" key="20">
    <source>
        <dbReference type="SAM" id="Phobius"/>
    </source>
</evidence>
<comment type="function">
    <text evidence="17">Member of the two-component regulatory system NreB/NreC involved in the control of dissimilatory nitrate/nitrite reduction in response to oxygen. NreB functions as a direct oxygen sensor histidine kinase which is autophosphorylated, in the absence of oxygen, probably at the conserved histidine residue, and transfers its phosphate group probably to a conserved aspartate residue of NreC. NreB/NreC activates the expression of the nitrate (narGHJI) and nitrite (nir) reductase operons, as well as the putative nitrate transporter gene narT.</text>
</comment>
<organism evidence="22 23">
    <name type="scientific">Brevibacterium celere</name>
    <dbReference type="NCBI Taxonomy" id="225845"/>
    <lineage>
        <taxon>Bacteria</taxon>
        <taxon>Bacillati</taxon>
        <taxon>Actinomycetota</taxon>
        <taxon>Actinomycetes</taxon>
        <taxon>Micrococcales</taxon>
        <taxon>Brevibacteriaceae</taxon>
        <taxon>Brevibacterium</taxon>
    </lineage>
</organism>
<dbReference type="SMART" id="SM00387">
    <property type="entry name" value="HATPase_c"/>
    <property type="match status" value="1"/>
</dbReference>
<dbReference type="CDD" id="cd16917">
    <property type="entry name" value="HATPase_UhpB-NarQ-NarX-like"/>
    <property type="match status" value="1"/>
</dbReference>
<dbReference type="PROSITE" id="PS50109">
    <property type="entry name" value="HIS_KIN"/>
    <property type="match status" value="1"/>
</dbReference>
<dbReference type="GO" id="GO:0046983">
    <property type="term" value="F:protein dimerization activity"/>
    <property type="evidence" value="ECO:0007669"/>
    <property type="project" value="InterPro"/>
</dbReference>
<dbReference type="AlphaFoldDB" id="A0A366IN40"/>
<feature type="transmembrane region" description="Helical" evidence="20">
    <location>
        <begin position="69"/>
        <end position="93"/>
    </location>
</feature>
<evidence type="ECO:0000256" key="14">
    <source>
        <dbReference type="ARBA" id="ARBA00023004"/>
    </source>
</evidence>
<comment type="caution">
    <text evidence="22">The sequence shown here is derived from an EMBL/GenBank/DDBJ whole genome shotgun (WGS) entry which is preliminary data.</text>
</comment>
<comment type="subcellular location">
    <subcellularLocation>
        <location evidence="3">Cytoplasm</location>
    </subcellularLocation>
</comment>
<evidence type="ECO:0000256" key="18">
    <source>
        <dbReference type="ARBA" id="ARBA00030800"/>
    </source>
</evidence>
<dbReference type="InterPro" id="IPR036890">
    <property type="entry name" value="HATPase_C_sf"/>
</dbReference>
<comment type="cofactor">
    <cofactor evidence="2">
        <name>[4Fe-4S] cluster</name>
        <dbReference type="ChEBI" id="CHEBI:49883"/>
    </cofactor>
</comment>
<feature type="transmembrane region" description="Helical" evidence="20">
    <location>
        <begin position="132"/>
        <end position="152"/>
    </location>
</feature>
<dbReference type="InterPro" id="IPR003594">
    <property type="entry name" value="HATPase_dom"/>
</dbReference>
<feature type="transmembrane region" description="Helical" evidence="20">
    <location>
        <begin position="13"/>
        <end position="32"/>
    </location>
</feature>
<dbReference type="InterPro" id="IPR011712">
    <property type="entry name" value="Sig_transdc_His_kin_sub3_dim/P"/>
</dbReference>
<keyword evidence="19" id="KW-0175">Coiled coil</keyword>
<evidence type="ECO:0000256" key="17">
    <source>
        <dbReference type="ARBA" id="ARBA00024827"/>
    </source>
</evidence>
<dbReference type="Gene3D" id="1.20.5.1930">
    <property type="match status" value="1"/>
</dbReference>
<proteinExistence type="predicted"/>
<keyword evidence="20" id="KW-0472">Membrane</keyword>
<evidence type="ECO:0000256" key="10">
    <source>
        <dbReference type="ARBA" id="ARBA00022723"/>
    </source>
</evidence>
<dbReference type="Proteomes" id="UP000253509">
    <property type="component" value="Unassembled WGS sequence"/>
</dbReference>
<keyword evidence="8" id="KW-0597">Phosphoprotein</keyword>
<evidence type="ECO:0000256" key="8">
    <source>
        <dbReference type="ARBA" id="ARBA00022553"/>
    </source>
</evidence>
<dbReference type="Pfam" id="PF02518">
    <property type="entry name" value="HATPase_c"/>
    <property type="match status" value="1"/>
</dbReference>
<dbReference type="PANTHER" id="PTHR24421:SF10">
    <property type="entry name" value="NITRATE_NITRITE SENSOR PROTEIN NARQ"/>
    <property type="match status" value="1"/>
</dbReference>
<evidence type="ECO:0000256" key="4">
    <source>
        <dbReference type="ARBA" id="ARBA00012438"/>
    </source>
</evidence>
<sequence>MPALLAPVRRLDVWLFVVLVVLLATSSLRYIVRHGLSPVGVLILLGAAALLACSALRPILPEEPAWPRAWALTLALLVASLTVAAPSFAWCAVPVAFSVLRTLSFTWATVCVSALMIVVTASWLRISTHPDPTLVVGPLGVALVTIMSFRALDRESKARSELIDRLVAAQDELAAEQRRAGALRERTRLSRDIHDSIGQDLSSIHLLLQAAERSWDARPDIARSNVSTAIDAARTGLEEIRTVIHDLSTEVQSADLVDVDELRRRLGDLLERRHGTAEVRLRIDGAPVMLPTRVAAALIASTRGALANVEEHAAASRVMITLTFTSAEVRLDIRDDGRGFDPRVLAAGSASATPRRGLGLRGIRERAEELDGGVEVDSEPGDGTMVSVWLPITGTTPTAVPAVDEAEEIGTANE</sequence>
<protein>
    <recommendedName>
        <fullName evidence="5">Oxygen sensor histidine kinase NreB</fullName>
        <ecNumber evidence="4">2.7.13.3</ecNumber>
    </recommendedName>
    <alternativeName>
        <fullName evidence="18">Nitrogen regulation protein B</fullName>
    </alternativeName>
</protein>
<dbReference type="InterPro" id="IPR017205">
    <property type="entry name" value="Sig_transdc_His_kinase_ChrS"/>
</dbReference>
<reference evidence="22 23" key="1">
    <citation type="submission" date="2018-06" db="EMBL/GenBank/DDBJ databases">
        <title>Freshwater and sediment microbial communities from various areas in North America, analyzing microbe dynamics in response to fracking.</title>
        <authorList>
            <person name="Lamendella R."/>
        </authorList>
    </citation>
    <scope>NUCLEOTIDE SEQUENCE [LARGE SCALE GENOMIC DNA]</scope>
    <source>
        <strain evidence="22 23">3b_TX</strain>
    </source>
</reference>
<dbReference type="RefSeq" id="WP_113903255.1">
    <property type="nucleotide sequence ID" value="NZ_QNSB01000003.1"/>
</dbReference>
<evidence type="ECO:0000256" key="16">
    <source>
        <dbReference type="ARBA" id="ARBA00023014"/>
    </source>
</evidence>
<evidence type="ECO:0000256" key="11">
    <source>
        <dbReference type="ARBA" id="ARBA00022741"/>
    </source>
</evidence>
<keyword evidence="7" id="KW-0963">Cytoplasm</keyword>
<dbReference type="Gene3D" id="3.30.565.10">
    <property type="entry name" value="Histidine kinase-like ATPase, C-terminal domain"/>
    <property type="match status" value="1"/>
</dbReference>
<evidence type="ECO:0000256" key="3">
    <source>
        <dbReference type="ARBA" id="ARBA00004496"/>
    </source>
</evidence>
<feature type="transmembrane region" description="Helical" evidence="20">
    <location>
        <begin position="105"/>
        <end position="126"/>
    </location>
</feature>
<evidence type="ECO:0000313" key="23">
    <source>
        <dbReference type="Proteomes" id="UP000253509"/>
    </source>
</evidence>
<feature type="domain" description="Histidine kinase" evidence="21">
    <location>
        <begin position="192"/>
        <end position="394"/>
    </location>
</feature>
<dbReference type="PANTHER" id="PTHR24421">
    <property type="entry name" value="NITRATE/NITRITE SENSOR PROTEIN NARX-RELATED"/>
    <property type="match status" value="1"/>
</dbReference>
<dbReference type="Pfam" id="PF07730">
    <property type="entry name" value="HisKA_3"/>
    <property type="match status" value="1"/>
</dbReference>
<feature type="coiled-coil region" evidence="19">
    <location>
        <begin position="152"/>
        <end position="186"/>
    </location>
</feature>
<keyword evidence="14" id="KW-0408">Iron</keyword>
<gene>
    <name evidence="22" type="ORF">DFO65_10350</name>
</gene>
<comment type="catalytic activity">
    <reaction evidence="1">
        <text>ATP + protein L-histidine = ADP + protein N-phospho-L-histidine.</text>
        <dbReference type="EC" id="2.7.13.3"/>
    </reaction>
</comment>
<keyword evidence="12 22" id="KW-0418">Kinase</keyword>
<dbReference type="GO" id="GO:0000155">
    <property type="term" value="F:phosphorelay sensor kinase activity"/>
    <property type="evidence" value="ECO:0007669"/>
    <property type="project" value="InterPro"/>
</dbReference>
<dbReference type="EC" id="2.7.13.3" evidence="4"/>
<keyword evidence="20" id="KW-0812">Transmembrane</keyword>
<dbReference type="GO" id="GO:0005524">
    <property type="term" value="F:ATP binding"/>
    <property type="evidence" value="ECO:0007669"/>
    <property type="project" value="UniProtKB-KW"/>
</dbReference>
<evidence type="ECO:0000313" key="22">
    <source>
        <dbReference type="EMBL" id="RBP72759.1"/>
    </source>
</evidence>